<name>A0A0N7LRM1_9RHOB</name>
<dbReference type="EMBL" id="CYPW01000006">
    <property type="protein sequence ID" value="CUH51204.1"/>
    <property type="molecule type" value="Genomic_DNA"/>
</dbReference>
<organism evidence="1 2">
    <name type="scientific">Shimia marina</name>
    <dbReference type="NCBI Taxonomy" id="321267"/>
    <lineage>
        <taxon>Bacteria</taxon>
        <taxon>Pseudomonadati</taxon>
        <taxon>Pseudomonadota</taxon>
        <taxon>Alphaproteobacteria</taxon>
        <taxon>Rhodobacterales</taxon>
        <taxon>Roseobacteraceae</taxon>
    </lineage>
</organism>
<evidence type="ECO:0000313" key="2">
    <source>
        <dbReference type="Proteomes" id="UP000054823"/>
    </source>
</evidence>
<dbReference type="Proteomes" id="UP000054823">
    <property type="component" value="Unassembled WGS sequence"/>
</dbReference>
<evidence type="ECO:0000313" key="1">
    <source>
        <dbReference type="EMBL" id="CUH51204.1"/>
    </source>
</evidence>
<sequence>MTSNFQEALWMVSATDCADRRQLSPPNEGDINGSQLGRLISYRNSITRIERMRLIRSREET</sequence>
<protein>
    <submittedName>
        <fullName evidence="1">Uncharacterized protein</fullName>
    </submittedName>
</protein>
<proteinExistence type="predicted"/>
<accession>A0A0N7LRM1</accession>
<keyword evidence="2" id="KW-1185">Reference proteome</keyword>
<gene>
    <name evidence="1" type="ORF">SHM7688_00638</name>
</gene>
<reference evidence="1 2" key="1">
    <citation type="submission" date="2015-09" db="EMBL/GenBank/DDBJ databases">
        <authorList>
            <consortium name="Swine Surveillance"/>
        </authorList>
    </citation>
    <scope>NUCLEOTIDE SEQUENCE [LARGE SCALE GENOMIC DNA]</scope>
    <source>
        <strain evidence="1 2">CECT 7688</strain>
    </source>
</reference>
<dbReference type="AlphaFoldDB" id="A0A0N7LRM1"/>